<comment type="caution">
    <text evidence="3">The sequence shown here is derived from an EMBL/GenBank/DDBJ whole genome shotgun (WGS) entry which is preliminary data.</text>
</comment>
<dbReference type="InterPro" id="IPR038765">
    <property type="entry name" value="Papain-like_cys_pep_sf"/>
</dbReference>
<comment type="similarity">
    <text evidence="1 2">Belongs to the arylamine N-acetyltransferase family.</text>
</comment>
<reference evidence="4" key="1">
    <citation type="journal article" date="2019" name="Int. J. Syst. Evol. Microbiol.">
        <title>The Global Catalogue of Microorganisms (GCM) 10K type strain sequencing project: providing services to taxonomists for standard genome sequencing and annotation.</title>
        <authorList>
            <consortium name="The Broad Institute Genomics Platform"/>
            <consortium name="The Broad Institute Genome Sequencing Center for Infectious Disease"/>
            <person name="Wu L."/>
            <person name="Ma J."/>
        </authorList>
    </citation>
    <scope>NUCLEOTIDE SEQUENCE [LARGE SCALE GENOMIC DNA]</scope>
    <source>
        <strain evidence="4">JCM 10649</strain>
    </source>
</reference>
<dbReference type="SUPFAM" id="SSF54001">
    <property type="entry name" value="Cysteine proteinases"/>
    <property type="match status" value="1"/>
</dbReference>
<evidence type="ECO:0000256" key="1">
    <source>
        <dbReference type="ARBA" id="ARBA00006547"/>
    </source>
</evidence>
<dbReference type="InterPro" id="IPR001447">
    <property type="entry name" value="Arylamine_N-AcTrfase"/>
</dbReference>
<dbReference type="Proteomes" id="UP001499895">
    <property type="component" value="Unassembled WGS sequence"/>
</dbReference>
<dbReference type="Gene3D" id="2.40.128.150">
    <property type="entry name" value="Cysteine proteinases"/>
    <property type="match status" value="1"/>
</dbReference>
<evidence type="ECO:0000313" key="4">
    <source>
        <dbReference type="Proteomes" id="UP001499895"/>
    </source>
</evidence>
<dbReference type="PANTHER" id="PTHR11786">
    <property type="entry name" value="N-HYDROXYARYLAMINE O-ACETYLTRANSFERASE"/>
    <property type="match status" value="1"/>
</dbReference>
<evidence type="ECO:0000256" key="2">
    <source>
        <dbReference type="RuleBase" id="RU003452"/>
    </source>
</evidence>
<dbReference type="Gene3D" id="3.30.2140.10">
    <property type="entry name" value="Arylamine N-acetyltransferase"/>
    <property type="match status" value="1"/>
</dbReference>
<dbReference type="Pfam" id="PF00797">
    <property type="entry name" value="Acetyltransf_2"/>
    <property type="match status" value="1"/>
</dbReference>
<dbReference type="RefSeq" id="WP_344089916.1">
    <property type="nucleotide sequence ID" value="NZ_BAAAHB010000025.1"/>
</dbReference>
<organism evidence="3 4">
    <name type="scientific">Streptomyces stramineus</name>
    <dbReference type="NCBI Taxonomy" id="173861"/>
    <lineage>
        <taxon>Bacteria</taxon>
        <taxon>Bacillati</taxon>
        <taxon>Actinomycetota</taxon>
        <taxon>Actinomycetes</taxon>
        <taxon>Kitasatosporales</taxon>
        <taxon>Streptomycetaceae</taxon>
        <taxon>Streptomyces</taxon>
    </lineage>
</organism>
<name>A0ABP3JW40_9ACTN</name>
<keyword evidence="4" id="KW-1185">Reference proteome</keyword>
<accession>A0ABP3JW40</accession>
<sequence length="294" mass="31926">MSESLWGGGELDLDAYLARIKVTGDIRPDLATLRAVHRAHVAAFPFENLEILLGRPILLEIKALQDKMVARRRGGYCYEQNLLFAAALERIGFSFTGIGARVRMGSDKLRPVTHMALKVEADGGHWLCDVGFGGEGLLEPLPFHNGVRVRQGDWTFGIHPEGAEGSQEAGGSAGSAGSGEAGIRVLRSLHPDGWFDLYAFGPEERFPVDYVVMNHYTSTYPHSPFVSRPVVQQTGPDARWNLVGSVFSVARPDGSSDQHEVGAPELAELLAEKFRIELSEADAQTLARVCSAGS</sequence>
<dbReference type="PANTHER" id="PTHR11786:SF0">
    <property type="entry name" value="ARYLAMINE N-ACETYLTRANSFERASE 4-RELATED"/>
    <property type="match status" value="1"/>
</dbReference>
<gene>
    <name evidence="3" type="ORF">GCM10009544_27490</name>
</gene>
<dbReference type="EMBL" id="BAAAHB010000025">
    <property type="protein sequence ID" value="GAA0463557.1"/>
    <property type="molecule type" value="Genomic_DNA"/>
</dbReference>
<protein>
    <submittedName>
        <fullName evidence="3">Arylamine N-acetyltransferase</fullName>
    </submittedName>
</protein>
<dbReference type="PRINTS" id="PR01543">
    <property type="entry name" value="ANATRNSFRASE"/>
</dbReference>
<proteinExistence type="inferred from homology"/>
<evidence type="ECO:0000313" key="3">
    <source>
        <dbReference type="EMBL" id="GAA0463557.1"/>
    </source>
</evidence>